<dbReference type="GO" id="GO:0016747">
    <property type="term" value="F:acyltransferase activity, transferring groups other than amino-acyl groups"/>
    <property type="evidence" value="ECO:0007669"/>
    <property type="project" value="InterPro"/>
</dbReference>
<protein>
    <submittedName>
        <fullName evidence="2">N-acetyltransferase</fullName>
    </submittedName>
</protein>
<dbReference type="InterPro" id="IPR016181">
    <property type="entry name" value="Acyl_CoA_acyltransferase"/>
</dbReference>
<evidence type="ECO:0000313" key="3">
    <source>
        <dbReference type="Proteomes" id="UP000280475"/>
    </source>
</evidence>
<gene>
    <name evidence="2" type="ORF">C7H83_01765</name>
</gene>
<dbReference type="Gene3D" id="3.40.630.30">
    <property type="match status" value="1"/>
</dbReference>
<evidence type="ECO:0000313" key="2">
    <source>
        <dbReference type="EMBL" id="AYW49297.1"/>
    </source>
</evidence>
<dbReference type="SUPFAM" id="SSF55729">
    <property type="entry name" value="Acyl-CoA N-acyltransferases (Nat)"/>
    <property type="match status" value="1"/>
</dbReference>
<dbReference type="Proteomes" id="UP000280475">
    <property type="component" value="Chromosome"/>
</dbReference>
<dbReference type="Pfam" id="PF13673">
    <property type="entry name" value="Acetyltransf_10"/>
    <property type="match status" value="1"/>
</dbReference>
<dbReference type="EMBL" id="CP027768">
    <property type="protein sequence ID" value="AYW49297.1"/>
    <property type="molecule type" value="Genomic_DNA"/>
</dbReference>
<dbReference type="CDD" id="cd04301">
    <property type="entry name" value="NAT_SF"/>
    <property type="match status" value="1"/>
</dbReference>
<evidence type="ECO:0000259" key="1">
    <source>
        <dbReference type="PROSITE" id="PS51186"/>
    </source>
</evidence>
<reference evidence="2 3" key="1">
    <citation type="journal article" date="2012" name="Int. J. Syst. Evol. Microbiol.">
        <title>Characterization of Tetragenococcus strains from sugar thick juice reveals a novel species, Tetragenococcus osmophilus sp. nov., and divides Tetragenococcus halophilus into two subspecies, T. halophilus subsp. halophilus subsp. nov. and T. halophilus subsp. flandriensis subsp. nov.</title>
        <authorList>
            <person name="Juste A."/>
            <person name="Van Trappen S."/>
            <person name="Verreth C."/>
            <person name="Cleenwerck I."/>
            <person name="De Vos P."/>
            <person name="Lievens B."/>
            <person name="Willems K.A."/>
        </authorList>
    </citation>
    <scope>NUCLEOTIDE SEQUENCE [LARGE SCALE GENOMIC DNA]</scope>
    <source>
        <strain evidence="2 3">LMG 26042</strain>
    </source>
</reference>
<dbReference type="InterPro" id="IPR000182">
    <property type="entry name" value="GNAT_dom"/>
</dbReference>
<proteinExistence type="predicted"/>
<sequence length="161" mass="18786">MKQRVKGEKLEIYLKAVEKEEDLVTEIMTDAFNYDAEVYFGKGAEFGPPGYSDGTLAHKVLQNDHVNNYFIYLSDKQLVGFLSVDIKNEQLDYFCIRPNFINQGIGTATWSEIERMFPEKKWQVETPAYSLRNHRFYKKLGLKKIGERAYDSETTAFLFEK</sequence>
<keyword evidence="2" id="KW-0808">Transferase</keyword>
<dbReference type="PROSITE" id="PS51186">
    <property type="entry name" value="GNAT"/>
    <property type="match status" value="1"/>
</dbReference>
<organism evidence="2 3">
    <name type="scientific">Tetragenococcus halophilus</name>
    <name type="common">Pediococcus halophilus</name>
    <dbReference type="NCBI Taxonomy" id="51669"/>
    <lineage>
        <taxon>Bacteria</taxon>
        <taxon>Bacillati</taxon>
        <taxon>Bacillota</taxon>
        <taxon>Bacilli</taxon>
        <taxon>Lactobacillales</taxon>
        <taxon>Enterococcaceae</taxon>
        <taxon>Tetragenococcus</taxon>
    </lineage>
</organism>
<name>A0A3G5FG28_TETHA</name>
<accession>A0A3G5FG28</accession>
<dbReference type="AlphaFoldDB" id="A0A3G5FG28"/>
<feature type="domain" description="N-acetyltransferase" evidence="1">
    <location>
        <begin position="11"/>
        <end position="161"/>
    </location>
</feature>